<proteinExistence type="predicted"/>
<feature type="transmembrane region" description="Helical" evidence="6">
    <location>
        <begin position="462"/>
        <end position="483"/>
    </location>
</feature>
<feature type="transmembrane region" description="Helical" evidence="6">
    <location>
        <begin position="90"/>
        <end position="110"/>
    </location>
</feature>
<feature type="transmembrane region" description="Helical" evidence="6">
    <location>
        <begin position="122"/>
        <end position="141"/>
    </location>
</feature>
<dbReference type="OrthoDB" id="8609648at2"/>
<dbReference type="PANTHER" id="PTHR30250">
    <property type="entry name" value="PST FAMILY PREDICTED COLANIC ACID TRANSPORTER"/>
    <property type="match status" value="1"/>
</dbReference>
<reference evidence="7 8" key="1">
    <citation type="submission" date="2018-05" db="EMBL/GenBank/DDBJ databases">
        <title>Genomic Encyclopedia of Type Strains, Phase IV (KMG-IV): sequencing the most valuable type-strain genomes for metagenomic binning, comparative biology and taxonomic classification.</title>
        <authorList>
            <person name="Goeker M."/>
        </authorList>
    </citation>
    <scope>NUCLEOTIDE SEQUENCE [LARGE SCALE GENOMIC DNA]</scope>
    <source>
        <strain evidence="7 8">JC118</strain>
    </source>
</reference>
<dbReference type="EMBL" id="QJKH01000027">
    <property type="protein sequence ID" value="PXX74046.1"/>
    <property type="molecule type" value="Genomic_DNA"/>
</dbReference>
<evidence type="ECO:0000256" key="1">
    <source>
        <dbReference type="ARBA" id="ARBA00004651"/>
    </source>
</evidence>
<feature type="transmembrane region" description="Helical" evidence="6">
    <location>
        <begin position="46"/>
        <end position="69"/>
    </location>
</feature>
<dbReference type="RefSeq" id="WP_022939735.1">
    <property type="nucleotide sequence ID" value="NZ_CABKRQ010000013.1"/>
</dbReference>
<evidence type="ECO:0000256" key="6">
    <source>
        <dbReference type="SAM" id="Phobius"/>
    </source>
</evidence>
<feature type="transmembrane region" description="Helical" evidence="6">
    <location>
        <begin position="438"/>
        <end position="456"/>
    </location>
</feature>
<feature type="transmembrane region" description="Helical" evidence="6">
    <location>
        <begin position="377"/>
        <end position="397"/>
    </location>
</feature>
<evidence type="ECO:0000313" key="8">
    <source>
        <dbReference type="Proteomes" id="UP000247612"/>
    </source>
</evidence>
<keyword evidence="5 6" id="KW-0472">Membrane</keyword>
<feature type="transmembrane region" description="Helical" evidence="6">
    <location>
        <begin position="341"/>
        <end position="365"/>
    </location>
</feature>
<organism evidence="7 8">
    <name type="scientific">Dielma fastidiosa</name>
    <dbReference type="NCBI Taxonomy" id="1034346"/>
    <lineage>
        <taxon>Bacteria</taxon>
        <taxon>Bacillati</taxon>
        <taxon>Bacillota</taxon>
        <taxon>Erysipelotrichia</taxon>
        <taxon>Erysipelotrichales</taxon>
        <taxon>Erysipelotrichaceae</taxon>
        <taxon>Dielma</taxon>
    </lineage>
</organism>
<protein>
    <submittedName>
        <fullName evidence="7">O-antigen/teichoic acid export membrane protein</fullName>
    </submittedName>
</protein>
<feature type="transmembrane region" description="Helical" evidence="6">
    <location>
        <begin position="181"/>
        <end position="199"/>
    </location>
</feature>
<keyword evidence="8" id="KW-1185">Reference proteome</keyword>
<gene>
    <name evidence="7" type="ORF">DES51_1274</name>
</gene>
<name>A0A318KIP7_9FIRM</name>
<keyword evidence="3 6" id="KW-0812">Transmembrane</keyword>
<accession>A0A318KIP7</accession>
<evidence type="ECO:0000256" key="3">
    <source>
        <dbReference type="ARBA" id="ARBA00022692"/>
    </source>
</evidence>
<evidence type="ECO:0000256" key="5">
    <source>
        <dbReference type="ARBA" id="ARBA00023136"/>
    </source>
</evidence>
<evidence type="ECO:0000313" key="7">
    <source>
        <dbReference type="EMBL" id="PXX74046.1"/>
    </source>
</evidence>
<dbReference type="AlphaFoldDB" id="A0A318KIP7"/>
<dbReference type="PANTHER" id="PTHR30250:SF26">
    <property type="entry name" value="PSMA PROTEIN"/>
    <property type="match status" value="1"/>
</dbReference>
<feature type="transmembrane region" description="Helical" evidence="6">
    <location>
        <begin position="409"/>
        <end position="426"/>
    </location>
</feature>
<evidence type="ECO:0000256" key="2">
    <source>
        <dbReference type="ARBA" id="ARBA00022475"/>
    </source>
</evidence>
<dbReference type="GO" id="GO:0005886">
    <property type="term" value="C:plasma membrane"/>
    <property type="evidence" value="ECO:0007669"/>
    <property type="project" value="UniProtKB-SubCell"/>
</dbReference>
<dbReference type="InterPro" id="IPR050833">
    <property type="entry name" value="Poly_Biosynth_Transport"/>
</dbReference>
<keyword evidence="2" id="KW-1003">Cell membrane</keyword>
<dbReference type="STRING" id="1034346.GCA_000313565_03458"/>
<comment type="subcellular location">
    <subcellularLocation>
        <location evidence="1">Cell membrane</location>
        <topology evidence="1">Multi-pass membrane protein</topology>
    </subcellularLocation>
</comment>
<evidence type="ECO:0000256" key="4">
    <source>
        <dbReference type="ARBA" id="ARBA00022989"/>
    </source>
</evidence>
<sequence length="508" mass="57809">MRTINSILNSGFAVVSQFIILIFAFITRTVFIRILGSEYLGFDALFTNILSILSIVDLGLGTALNFSLYSPIRNNERQKVAAIVQYFKKIFCRLGVLLFILAFCITPFIGLFVKGSVNSIPYMQKVFVFYAFLTFSSYFFTDVRTVYYAHQQNYKVLMFDFLAKIFTKTLQVIILLIHPSYLWYLGIEIIITLFFNFRLMKKAHKEYSEFYTHPSELKEDERQTIFNDIKFLSLSKIANVGINGTDSIIISKFVGTAALGVYSNYFLILSSASNLLWSLLNGVVASLGDLFAENDSTKIHQIFNLYNFISVQVSTFYAVATICLIQPFIHMWIGKNYVMSFTVVLVVIFNNYYGLVTAPLSNVIVTKGLFKQELPIRLLQVVINLVVSVVLAVNYGLLGVFVGTAVSNIISYFLIVYMVVKSGLNLKLTDYIFKEVKYIIISFLQIAAICLLNQMLAFQYGIISFILNMCMVIVSFLLLELLFYRKNAQMLVLVNIIKSQIGRYKGAK</sequence>
<keyword evidence="4 6" id="KW-1133">Transmembrane helix</keyword>
<feature type="transmembrane region" description="Helical" evidence="6">
    <location>
        <begin position="304"/>
        <end position="329"/>
    </location>
</feature>
<feature type="transmembrane region" description="Helical" evidence="6">
    <location>
        <begin position="12"/>
        <end position="34"/>
    </location>
</feature>
<feature type="transmembrane region" description="Helical" evidence="6">
    <location>
        <begin position="275"/>
        <end position="292"/>
    </location>
</feature>
<comment type="caution">
    <text evidence="7">The sequence shown here is derived from an EMBL/GenBank/DDBJ whole genome shotgun (WGS) entry which is preliminary data.</text>
</comment>
<dbReference type="Proteomes" id="UP000247612">
    <property type="component" value="Unassembled WGS sequence"/>
</dbReference>